<keyword evidence="1" id="KW-0472">Membrane</keyword>
<comment type="caution">
    <text evidence="3">The sequence shown here is derived from an EMBL/GenBank/DDBJ whole genome shotgun (WGS) entry which is preliminary data.</text>
</comment>
<sequence length="137" mass="16718">MKDFLNILNNKAVVVFIMLLLLIIWILIWIIIWKITKYGEVKRYKIDAIKRSKSAILWEVYEKIIPFLKNFTYNPKDMVFIWKWFDYLILDGLSSGDLKEIIFFEIKSWSSSLNKNERMIQRTILQKNIKYEEFRIE</sequence>
<evidence type="ECO:0000313" key="3">
    <source>
        <dbReference type="EMBL" id="EKD66761.1"/>
    </source>
</evidence>
<dbReference type="AlphaFoldDB" id="K2AYB8"/>
<evidence type="ECO:0000256" key="1">
    <source>
        <dbReference type="SAM" id="Phobius"/>
    </source>
</evidence>
<feature type="domain" description="Holliday junction resolvase-related" evidence="2">
    <location>
        <begin position="39"/>
        <end position="135"/>
    </location>
</feature>
<keyword evidence="1" id="KW-1133">Transmembrane helix</keyword>
<protein>
    <recommendedName>
        <fullName evidence="2">Holliday junction resolvase-related domain-containing protein</fullName>
    </recommendedName>
</protein>
<proteinExistence type="predicted"/>
<organism evidence="3">
    <name type="scientific">uncultured bacterium</name>
    <name type="common">gcode 4</name>
    <dbReference type="NCBI Taxonomy" id="1234023"/>
    <lineage>
        <taxon>Bacteria</taxon>
        <taxon>environmental samples</taxon>
    </lineage>
</organism>
<evidence type="ECO:0000259" key="2">
    <source>
        <dbReference type="Pfam" id="PF10107"/>
    </source>
</evidence>
<dbReference type="Pfam" id="PF10107">
    <property type="entry name" value="Endonuc_Holl"/>
    <property type="match status" value="1"/>
</dbReference>
<feature type="transmembrane region" description="Helical" evidence="1">
    <location>
        <begin position="12"/>
        <end position="33"/>
    </location>
</feature>
<dbReference type="InterPro" id="IPR019287">
    <property type="entry name" value="Hday_junct_resolvase-rel_dom"/>
</dbReference>
<keyword evidence="1" id="KW-0812">Transmembrane</keyword>
<dbReference type="EMBL" id="AMFJ01021599">
    <property type="protein sequence ID" value="EKD66761.1"/>
    <property type="molecule type" value="Genomic_DNA"/>
</dbReference>
<gene>
    <name evidence="3" type="ORF">ACD_49C00013G0003</name>
</gene>
<name>K2AYB8_9BACT</name>
<reference evidence="3" key="1">
    <citation type="journal article" date="2012" name="Science">
        <title>Fermentation, hydrogen, and sulfur metabolism in multiple uncultivated bacterial phyla.</title>
        <authorList>
            <person name="Wrighton K.C."/>
            <person name="Thomas B.C."/>
            <person name="Sharon I."/>
            <person name="Miller C.S."/>
            <person name="Castelle C.J."/>
            <person name="VerBerkmoes N.C."/>
            <person name="Wilkins M.J."/>
            <person name="Hettich R.L."/>
            <person name="Lipton M.S."/>
            <person name="Williams K.H."/>
            <person name="Long P.E."/>
            <person name="Banfield J.F."/>
        </authorList>
    </citation>
    <scope>NUCLEOTIDE SEQUENCE [LARGE SCALE GENOMIC DNA]</scope>
</reference>
<accession>K2AYB8</accession>